<feature type="transmembrane region" description="Helical" evidence="1">
    <location>
        <begin position="37"/>
        <end position="53"/>
    </location>
</feature>
<keyword evidence="1" id="KW-1133">Transmembrane helix</keyword>
<keyword evidence="1" id="KW-0812">Transmembrane</keyword>
<evidence type="ECO:0000313" key="2">
    <source>
        <dbReference type="EMBL" id="GAH48274.1"/>
    </source>
</evidence>
<feature type="transmembrane region" description="Helical" evidence="1">
    <location>
        <begin position="12"/>
        <end position="30"/>
    </location>
</feature>
<name>X1H332_9ZZZZ</name>
<keyword evidence="1" id="KW-0472">Membrane</keyword>
<protein>
    <submittedName>
        <fullName evidence="2">Uncharacterized protein</fullName>
    </submittedName>
</protein>
<comment type="caution">
    <text evidence="2">The sequence shown here is derived from an EMBL/GenBank/DDBJ whole genome shotgun (WGS) entry which is preliminary data.</text>
</comment>
<evidence type="ECO:0000256" key="1">
    <source>
        <dbReference type="SAM" id="Phobius"/>
    </source>
</evidence>
<dbReference type="AlphaFoldDB" id="X1H332"/>
<proteinExistence type="predicted"/>
<dbReference type="EMBL" id="BARU01021636">
    <property type="protein sequence ID" value="GAH48274.1"/>
    <property type="molecule type" value="Genomic_DNA"/>
</dbReference>
<feature type="non-terminal residue" evidence="2">
    <location>
        <position position="83"/>
    </location>
</feature>
<reference evidence="2" key="1">
    <citation type="journal article" date="2014" name="Front. Microbiol.">
        <title>High frequency of phylogenetically diverse reductive dehalogenase-homologous genes in deep subseafloor sedimentary metagenomes.</title>
        <authorList>
            <person name="Kawai M."/>
            <person name="Futagami T."/>
            <person name="Toyoda A."/>
            <person name="Takaki Y."/>
            <person name="Nishi S."/>
            <person name="Hori S."/>
            <person name="Arai W."/>
            <person name="Tsubouchi T."/>
            <person name="Morono Y."/>
            <person name="Uchiyama I."/>
            <person name="Ito T."/>
            <person name="Fujiyama A."/>
            <person name="Inagaki F."/>
            <person name="Takami H."/>
        </authorList>
    </citation>
    <scope>NUCLEOTIDE SEQUENCE</scope>
    <source>
        <strain evidence="2">Expedition CK06-06</strain>
    </source>
</reference>
<feature type="transmembrane region" description="Helical" evidence="1">
    <location>
        <begin position="59"/>
        <end position="78"/>
    </location>
</feature>
<sequence>MSELFQFCAKSALIALILFQSVILLLRFPTCGSKAELIWFLLILIFLGLHNLLQVIPAHGFTSFALLWAFGSYLALIADEKRF</sequence>
<organism evidence="2">
    <name type="scientific">marine sediment metagenome</name>
    <dbReference type="NCBI Taxonomy" id="412755"/>
    <lineage>
        <taxon>unclassified sequences</taxon>
        <taxon>metagenomes</taxon>
        <taxon>ecological metagenomes</taxon>
    </lineage>
</organism>
<accession>X1H332</accession>
<gene>
    <name evidence="2" type="ORF">S03H2_35383</name>
</gene>